<accession>A0A1R1X2Q9</accession>
<evidence type="ECO:0000313" key="1">
    <source>
        <dbReference type="EMBL" id="OMJ08912.1"/>
    </source>
</evidence>
<dbReference type="EMBL" id="LSSN01005645">
    <property type="protein sequence ID" value="OMJ08912.1"/>
    <property type="molecule type" value="Genomic_DNA"/>
</dbReference>
<gene>
    <name evidence="1" type="ORF">AYI70_g11235</name>
</gene>
<dbReference type="Proteomes" id="UP000187283">
    <property type="component" value="Unassembled WGS sequence"/>
</dbReference>
<organism evidence="1 2">
    <name type="scientific">Smittium culicis</name>
    <dbReference type="NCBI Taxonomy" id="133412"/>
    <lineage>
        <taxon>Eukaryota</taxon>
        <taxon>Fungi</taxon>
        <taxon>Fungi incertae sedis</taxon>
        <taxon>Zoopagomycota</taxon>
        <taxon>Kickxellomycotina</taxon>
        <taxon>Harpellomycetes</taxon>
        <taxon>Harpellales</taxon>
        <taxon>Legeriomycetaceae</taxon>
        <taxon>Smittium</taxon>
    </lineage>
</organism>
<dbReference type="AlphaFoldDB" id="A0A1R1X2Q9"/>
<proteinExistence type="predicted"/>
<keyword evidence="2" id="KW-1185">Reference proteome</keyword>
<reference evidence="1 2" key="1">
    <citation type="submission" date="2017-01" db="EMBL/GenBank/DDBJ databases">
        <authorList>
            <person name="Mah S.A."/>
            <person name="Swanson W.J."/>
            <person name="Moy G.W."/>
            <person name="Vacquier V.D."/>
        </authorList>
    </citation>
    <scope>NUCLEOTIDE SEQUENCE [LARGE SCALE GENOMIC DNA]</scope>
    <source>
        <strain evidence="1 2">GSMNP</strain>
    </source>
</reference>
<sequence>MLNCHSHVMLKTFGSVYRPKLVPAMNTNIIRSISSHMLGNTKSGVKVALLPQLAVHMRSTSQRFCHNSGAHSARSAAGIPVLTRQVGAGGARSELEFECGCEERGQDQAADELLEVLQGWAETGL</sequence>
<evidence type="ECO:0000313" key="2">
    <source>
        <dbReference type="Proteomes" id="UP000187283"/>
    </source>
</evidence>
<protein>
    <submittedName>
        <fullName evidence="1">Uncharacterized protein</fullName>
    </submittedName>
</protein>
<comment type="caution">
    <text evidence="1">The sequence shown here is derived from an EMBL/GenBank/DDBJ whole genome shotgun (WGS) entry which is preliminary data.</text>
</comment>
<name>A0A1R1X2Q9_9FUNG</name>